<proteinExistence type="predicted"/>
<sequence length="133" mass="15301">LRERKERKYQEQSKLAWRKLSDEQYASAQIVNGDLEEERVTTERLRATLEGAKIVQNFLMETVIDLVDEVGDLEEEDLEGCLEEVEEELDDMEESANEALAGWAQADALSETTLAWGTRVVDLLERAEREGRR</sequence>
<name>A0A0F9EWH7_9ZZZZ</name>
<comment type="caution">
    <text evidence="2">The sequence shown here is derived from an EMBL/GenBank/DDBJ whole genome shotgun (WGS) entry which is preliminary data.</text>
</comment>
<dbReference type="AlphaFoldDB" id="A0A0F9EWH7"/>
<evidence type="ECO:0000313" key="2">
    <source>
        <dbReference type="EMBL" id="KKL70621.1"/>
    </source>
</evidence>
<evidence type="ECO:0000256" key="1">
    <source>
        <dbReference type="SAM" id="Coils"/>
    </source>
</evidence>
<dbReference type="EMBL" id="LAZR01025846">
    <property type="protein sequence ID" value="KKL70621.1"/>
    <property type="molecule type" value="Genomic_DNA"/>
</dbReference>
<gene>
    <name evidence="2" type="ORF">LCGC14_2103120</name>
</gene>
<feature type="non-terminal residue" evidence="2">
    <location>
        <position position="1"/>
    </location>
</feature>
<reference evidence="2" key="1">
    <citation type="journal article" date="2015" name="Nature">
        <title>Complex archaea that bridge the gap between prokaryotes and eukaryotes.</title>
        <authorList>
            <person name="Spang A."/>
            <person name="Saw J.H."/>
            <person name="Jorgensen S.L."/>
            <person name="Zaremba-Niedzwiedzka K."/>
            <person name="Martijn J."/>
            <person name="Lind A.E."/>
            <person name="van Eijk R."/>
            <person name="Schleper C."/>
            <person name="Guy L."/>
            <person name="Ettema T.J."/>
        </authorList>
    </citation>
    <scope>NUCLEOTIDE SEQUENCE</scope>
</reference>
<organism evidence="2">
    <name type="scientific">marine sediment metagenome</name>
    <dbReference type="NCBI Taxonomy" id="412755"/>
    <lineage>
        <taxon>unclassified sequences</taxon>
        <taxon>metagenomes</taxon>
        <taxon>ecological metagenomes</taxon>
    </lineage>
</organism>
<keyword evidence="1" id="KW-0175">Coiled coil</keyword>
<protein>
    <submittedName>
        <fullName evidence="2">Uncharacterized protein</fullName>
    </submittedName>
</protein>
<feature type="coiled-coil region" evidence="1">
    <location>
        <begin position="75"/>
        <end position="102"/>
    </location>
</feature>
<accession>A0A0F9EWH7</accession>